<keyword evidence="2 7" id="KW-0813">Transport</keyword>
<dbReference type="Pfam" id="PF04138">
    <property type="entry name" value="GtrA_DPMS_TM"/>
    <property type="match status" value="1"/>
</dbReference>
<evidence type="ECO:0000256" key="3">
    <source>
        <dbReference type="ARBA" id="ARBA00022692"/>
    </source>
</evidence>
<name>A0A2N5DV31_9GAMM</name>
<dbReference type="InterPro" id="IPR016480">
    <property type="entry name" value="Glc_translocase_bactprenl-link"/>
</dbReference>
<reference evidence="10 11" key="1">
    <citation type="submission" date="2017-12" db="EMBL/GenBank/DDBJ databases">
        <title>Characterization of six clinical isolates of Enterochimera gen. nov., a novel genus of the Yersiniaciae family and the three species Enterochimera arupensis sp. nov., Enterochimera coloradensis sp. nov, and Enterochimera californica sp. nov.</title>
        <authorList>
            <person name="Rossi A."/>
            <person name="Fisher M."/>
        </authorList>
    </citation>
    <scope>NUCLEOTIDE SEQUENCE [LARGE SCALE GENOMIC DNA]</scope>
    <source>
        <strain evidence="11">2015-Iso6</strain>
    </source>
</reference>
<dbReference type="InterPro" id="IPR007267">
    <property type="entry name" value="GtrA_DPMS_TM"/>
</dbReference>
<protein>
    <recommendedName>
        <fullName evidence="7">Bactoprenol-linked glucose translocase</fullName>
    </recommendedName>
</protein>
<evidence type="ECO:0000256" key="8">
    <source>
        <dbReference type="SAM" id="Phobius"/>
    </source>
</evidence>
<feature type="domain" description="GtrA/DPMS transmembrane" evidence="9">
    <location>
        <begin position="7"/>
        <end position="116"/>
    </location>
</feature>
<feature type="transmembrane region" description="Helical" evidence="8">
    <location>
        <begin position="7"/>
        <end position="29"/>
    </location>
</feature>
<dbReference type="GO" id="GO:0005886">
    <property type="term" value="C:plasma membrane"/>
    <property type="evidence" value="ECO:0007669"/>
    <property type="project" value="TreeGrafter"/>
</dbReference>
<dbReference type="PANTHER" id="PTHR38459">
    <property type="entry name" value="PROPHAGE BACTOPRENOL-LINKED GLUCOSE TRANSLOCASE HOMOLOG"/>
    <property type="match status" value="1"/>
</dbReference>
<comment type="function">
    <text evidence="6 7">Involved in O antigen modification. Involved in the translocation of bactoprenol-linked glucose across the cytoplasmic membrane.</text>
</comment>
<feature type="transmembrane region" description="Helical" evidence="8">
    <location>
        <begin position="64"/>
        <end position="81"/>
    </location>
</feature>
<comment type="similarity">
    <text evidence="7">Belongs to the gtrA family.</text>
</comment>
<keyword evidence="11" id="KW-1185">Reference proteome</keyword>
<dbReference type="Proteomes" id="UP000234240">
    <property type="component" value="Unassembled WGS sequence"/>
</dbReference>
<keyword evidence="5 8" id="KW-0472">Membrane</keyword>
<keyword evidence="3 8" id="KW-0812">Transmembrane</keyword>
<keyword evidence="4 8" id="KW-1133">Transmembrane helix</keyword>
<dbReference type="PANTHER" id="PTHR38459:SF1">
    <property type="entry name" value="PROPHAGE BACTOPRENOL-LINKED GLUCOSE TRANSLOCASE HOMOLOG"/>
    <property type="match status" value="1"/>
</dbReference>
<dbReference type="PIRSF" id="PIRSF006298">
    <property type="entry name" value="GtrA_prd"/>
    <property type="match status" value="1"/>
</dbReference>
<gene>
    <name evidence="10" type="ORF">CYR55_21725</name>
</gene>
<evidence type="ECO:0000256" key="5">
    <source>
        <dbReference type="ARBA" id="ARBA00023136"/>
    </source>
</evidence>
<proteinExistence type="inferred from homology"/>
<feature type="transmembrane region" description="Helical" evidence="8">
    <location>
        <begin position="35"/>
        <end position="52"/>
    </location>
</feature>
<organism evidence="10 11">
    <name type="scientific">Chimaeribacter californicus</name>
    <dbReference type="NCBI Taxonomy" id="2060067"/>
    <lineage>
        <taxon>Bacteria</taxon>
        <taxon>Pseudomonadati</taxon>
        <taxon>Pseudomonadota</taxon>
        <taxon>Gammaproteobacteria</taxon>
        <taxon>Enterobacterales</taxon>
        <taxon>Yersiniaceae</taxon>
        <taxon>Chimaeribacter</taxon>
    </lineage>
</organism>
<evidence type="ECO:0000313" key="11">
    <source>
        <dbReference type="Proteomes" id="UP000234240"/>
    </source>
</evidence>
<dbReference type="InterPro" id="IPR051401">
    <property type="entry name" value="GtrA_CellWall_Glycosyl"/>
</dbReference>
<accession>A0A2N5DV31</accession>
<evidence type="ECO:0000256" key="1">
    <source>
        <dbReference type="ARBA" id="ARBA00004141"/>
    </source>
</evidence>
<comment type="caution">
    <text evidence="10">The sequence shown here is derived from an EMBL/GenBank/DDBJ whole genome shotgun (WGS) entry which is preliminary data.</text>
</comment>
<evidence type="ECO:0000256" key="4">
    <source>
        <dbReference type="ARBA" id="ARBA00022989"/>
    </source>
</evidence>
<evidence type="ECO:0000313" key="10">
    <source>
        <dbReference type="EMBL" id="PLR30843.1"/>
    </source>
</evidence>
<dbReference type="AlphaFoldDB" id="A0A2N5DV31"/>
<dbReference type="OrthoDB" id="5616234at2"/>
<comment type="subcellular location">
    <subcellularLocation>
        <location evidence="1">Membrane</location>
        <topology evidence="1">Multi-pass membrane protein</topology>
    </subcellularLocation>
</comment>
<evidence type="ECO:0000256" key="6">
    <source>
        <dbReference type="ARBA" id="ARBA00025595"/>
    </source>
</evidence>
<feature type="transmembrane region" description="Helical" evidence="8">
    <location>
        <begin position="93"/>
        <end position="116"/>
    </location>
</feature>
<evidence type="ECO:0000259" key="9">
    <source>
        <dbReference type="Pfam" id="PF04138"/>
    </source>
</evidence>
<evidence type="ECO:0000256" key="7">
    <source>
        <dbReference type="PIRNR" id="PIRNR006298"/>
    </source>
</evidence>
<dbReference type="GO" id="GO:0000271">
    <property type="term" value="P:polysaccharide biosynthetic process"/>
    <property type="evidence" value="ECO:0007669"/>
    <property type="project" value="InterPro"/>
</dbReference>
<dbReference type="EMBL" id="PJZF01000029">
    <property type="protein sequence ID" value="PLR30843.1"/>
    <property type="molecule type" value="Genomic_DNA"/>
</dbReference>
<sequence length="121" mass="13900">MLKTFKRYLSVGVINTLIHWAVFLMLVYSMGANQSFSNLMAFCVATTFGFFANAKWTFNKEYSLYRYFIYVSFLGLMAVLFGRAADLLSLPPLITTVSFSLFSLVIGFLYSNFIVFKDNKR</sequence>
<evidence type="ECO:0000256" key="2">
    <source>
        <dbReference type="ARBA" id="ARBA00022448"/>
    </source>
</evidence>